<feature type="region of interest" description="Disordered" evidence="1">
    <location>
        <begin position="25"/>
        <end position="72"/>
    </location>
</feature>
<evidence type="ECO:0000256" key="1">
    <source>
        <dbReference type="SAM" id="MobiDB-lite"/>
    </source>
</evidence>
<name>A0ABW2FX52_9ACTN</name>
<feature type="chain" id="PRO_5045063695" description="Adenylate cyclase" evidence="2">
    <location>
        <begin position="25"/>
        <end position="88"/>
    </location>
</feature>
<evidence type="ECO:0008006" key="5">
    <source>
        <dbReference type="Google" id="ProtNLM"/>
    </source>
</evidence>
<gene>
    <name evidence="3" type="ORF">ACFQMG_20110</name>
</gene>
<proteinExistence type="predicted"/>
<evidence type="ECO:0000313" key="3">
    <source>
        <dbReference type="EMBL" id="MFC7181861.1"/>
    </source>
</evidence>
<dbReference type="RefSeq" id="WP_380231639.1">
    <property type="nucleotide sequence ID" value="NZ_JBHSVH010000002.1"/>
</dbReference>
<evidence type="ECO:0000313" key="4">
    <source>
        <dbReference type="Proteomes" id="UP001596435"/>
    </source>
</evidence>
<dbReference type="Proteomes" id="UP001596435">
    <property type="component" value="Unassembled WGS sequence"/>
</dbReference>
<comment type="caution">
    <text evidence="3">The sequence shown here is derived from an EMBL/GenBank/DDBJ whole genome shotgun (WGS) entry which is preliminary data.</text>
</comment>
<accession>A0ABW2FX52</accession>
<feature type="signal peptide" evidence="2">
    <location>
        <begin position="1"/>
        <end position="24"/>
    </location>
</feature>
<dbReference type="EMBL" id="JBHTAJ010000037">
    <property type="protein sequence ID" value="MFC7181861.1"/>
    <property type="molecule type" value="Genomic_DNA"/>
</dbReference>
<sequence length="88" mass="8665">MLRGVAAGLLAGFLCLGGAATAMAAANPSGTGPPSQTCLSPTAPNEPGNGHAANSPGSPFNETLPGNGGVHYNPNSQYDVACFQVSQH</sequence>
<feature type="compositionally biased region" description="Polar residues" evidence="1">
    <location>
        <begin position="28"/>
        <end position="43"/>
    </location>
</feature>
<keyword evidence="2" id="KW-0732">Signal</keyword>
<evidence type="ECO:0000256" key="2">
    <source>
        <dbReference type="SAM" id="SignalP"/>
    </source>
</evidence>
<protein>
    <recommendedName>
        <fullName evidence="5">Adenylate cyclase</fullName>
    </recommendedName>
</protein>
<keyword evidence="4" id="KW-1185">Reference proteome</keyword>
<organism evidence="3 4">
    <name type="scientific">Kitasatospora paranensis</name>
    <dbReference type="NCBI Taxonomy" id="258053"/>
    <lineage>
        <taxon>Bacteria</taxon>
        <taxon>Bacillati</taxon>
        <taxon>Actinomycetota</taxon>
        <taxon>Actinomycetes</taxon>
        <taxon>Kitasatosporales</taxon>
        <taxon>Streptomycetaceae</taxon>
        <taxon>Kitasatospora</taxon>
    </lineage>
</organism>
<reference evidence="4" key="1">
    <citation type="journal article" date="2019" name="Int. J. Syst. Evol. Microbiol.">
        <title>The Global Catalogue of Microorganisms (GCM) 10K type strain sequencing project: providing services to taxonomists for standard genome sequencing and annotation.</title>
        <authorList>
            <consortium name="The Broad Institute Genomics Platform"/>
            <consortium name="The Broad Institute Genome Sequencing Center for Infectious Disease"/>
            <person name="Wu L."/>
            <person name="Ma J."/>
        </authorList>
    </citation>
    <scope>NUCLEOTIDE SEQUENCE [LARGE SCALE GENOMIC DNA]</scope>
    <source>
        <strain evidence="4">CGMCC 1.12859</strain>
    </source>
</reference>